<keyword evidence="6" id="KW-1185">Reference proteome</keyword>
<dbReference type="PROSITE" id="PS51257">
    <property type="entry name" value="PROKAR_LIPOPROTEIN"/>
    <property type="match status" value="1"/>
</dbReference>
<dbReference type="RefSeq" id="WP_191788880.1">
    <property type="nucleotide sequence ID" value="NZ_JACSQE010000001.1"/>
</dbReference>
<evidence type="ECO:0000259" key="4">
    <source>
        <dbReference type="Pfam" id="PF14257"/>
    </source>
</evidence>
<feature type="transmembrane region" description="Helical" evidence="2">
    <location>
        <begin position="246"/>
        <end position="279"/>
    </location>
</feature>
<evidence type="ECO:0000313" key="5">
    <source>
        <dbReference type="EMBL" id="MBD7997133.1"/>
    </source>
</evidence>
<evidence type="ECO:0000313" key="6">
    <source>
        <dbReference type="Proteomes" id="UP000633601"/>
    </source>
</evidence>
<feature type="region of interest" description="Disordered" evidence="1">
    <location>
        <begin position="291"/>
        <end position="329"/>
    </location>
</feature>
<name>A0ABR8UX63_9CELL</name>
<proteinExistence type="predicted"/>
<evidence type="ECO:0000256" key="1">
    <source>
        <dbReference type="SAM" id="MobiDB-lite"/>
    </source>
</evidence>
<protein>
    <submittedName>
        <fullName evidence="5">DUF4349 domain-containing protein</fullName>
    </submittedName>
</protein>
<keyword evidence="2" id="KW-0812">Transmembrane</keyword>
<dbReference type="Proteomes" id="UP000633601">
    <property type="component" value="Unassembled WGS sequence"/>
</dbReference>
<feature type="domain" description="DUF4349" evidence="4">
    <location>
        <begin position="73"/>
        <end position="280"/>
    </location>
</feature>
<dbReference type="Pfam" id="PF14257">
    <property type="entry name" value="DUF4349"/>
    <property type="match status" value="1"/>
</dbReference>
<keyword evidence="3" id="KW-0732">Signal</keyword>
<sequence>MRTSPRTPSVVTIALLGSLLLAGCSATDRGTDASDAAGAAGAVSQQSVADDGADGADGGSGLQVGASVPDEDREVITTGDLTVVAGDPRAAVQAISELVETAGGRVESRAEHVGDDGEAFGSLTVRVPAEKVTATVEALDGIGEVQDVSLDAQDVTATAIDLDARIQALSTSVARLQALMAEAATTADLLAAEKELTARQAELESLQSQRASITDRVDMSTLTVQVLSQAPEVTIRPAGFLGGLSAGWGALLVALNALVVAVGALLPWLVVAALVLLVVRAIVRALRNRRPGTARRGGHDGPESPGDDGGGGDAPHQDARLVGSGGRRG</sequence>
<comment type="caution">
    <text evidence="5">The sequence shown here is derived from an EMBL/GenBank/DDBJ whole genome shotgun (WGS) entry which is preliminary data.</text>
</comment>
<reference evidence="5 6" key="1">
    <citation type="submission" date="2020-08" db="EMBL/GenBank/DDBJ databases">
        <title>A Genomic Blueprint of the Chicken Gut Microbiome.</title>
        <authorList>
            <person name="Gilroy R."/>
            <person name="Ravi A."/>
            <person name="Getino M."/>
            <person name="Pursley I."/>
            <person name="Horton D.L."/>
            <person name="Alikhan N.-F."/>
            <person name="Baker D."/>
            <person name="Gharbi K."/>
            <person name="Hall N."/>
            <person name="Watson M."/>
            <person name="Adriaenssens E.M."/>
            <person name="Foster-Nyarko E."/>
            <person name="Jarju S."/>
            <person name="Secka A."/>
            <person name="Antonio M."/>
            <person name="Oren A."/>
            <person name="Chaudhuri R."/>
            <person name="La Ragione R.M."/>
            <person name="Hildebrand F."/>
            <person name="Pallen M.J."/>
        </authorList>
    </citation>
    <scope>NUCLEOTIDE SEQUENCE [LARGE SCALE GENOMIC DNA]</scope>
    <source>
        <strain evidence="5 6">Sa2CUA8</strain>
    </source>
</reference>
<dbReference type="EMBL" id="JACSQE010000001">
    <property type="protein sequence ID" value="MBD7997133.1"/>
    <property type="molecule type" value="Genomic_DNA"/>
</dbReference>
<keyword evidence="2" id="KW-0472">Membrane</keyword>
<feature type="region of interest" description="Disordered" evidence="1">
    <location>
        <begin position="45"/>
        <end position="69"/>
    </location>
</feature>
<feature type="signal peptide" evidence="3">
    <location>
        <begin position="1"/>
        <end position="22"/>
    </location>
</feature>
<evidence type="ECO:0000256" key="3">
    <source>
        <dbReference type="SAM" id="SignalP"/>
    </source>
</evidence>
<evidence type="ECO:0000256" key="2">
    <source>
        <dbReference type="SAM" id="Phobius"/>
    </source>
</evidence>
<accession>A0ABR8UX63</accession>
<keyword evidence="2" id="KW-1133">Transmembrane helix</keyword>
<organism evidence="5 6">
    <name type="scientific">Oerskovia gallyi</name>
    <dbReference type="NCBI Taxonomy" id="2762226"/>
    <lineage>
        <taxon>Bacteria</taxon>
        <taxon>Bacillati</taxon>
        <taxon>Actinomycetota</taxon>
        <taxon>Actinomycetes</taxon>
        <taxon>Micrococcales</taxon>
        <taxon>Cellulomonadaceae</taxon>
        <taxon>Oerskovia</taxon>
    </lineage>
</organism>
<dbReference type="InterPro" id="IPR025645">
    <property type="entry name" value="DUF4349"/>
</dbReference>
<feature type="chain" id="PRO_5045675748" evidence="3">
    <location>
        <begin position="23"/>
        <end position="329"/>
    </location>
</feature>
<gene>
    <name evidence="5" type="ORF">H9640_01005</name>
</gene>